<name>E1IGZ6_9CHLR</name>
<dbReference type="eggNOG" id="COG1622">
    <property type="taxonomic scope" value="Bacteria"/>
</dbReference>
<dbReference type="InterPro" id="IPR045187">
    <property type="entry name" value="CcO_II"/>
</dbReference>
<dbReference type="EMBL" id="ADVR01000112">
    <property type="protein sequence ID" value="EFO79471.1"/>
    <property type="molecule type" value="Genomic_DNA"/>
</dbReference>
<dbReference type="InterPro" id="IPR001505">
    <property type="entry name" value="Copper_CuA"/>
</dbReference>
<dbReference type="SUPFAM" id="SSF46626">
    <property type="entry name" value="Cytochrome c"/>
    <property type="match status" value="2"/>
</dbReference>
<keyword evidence="3" id="KW-0813">Transport</keyword>
<dbReference type="GO" id="GO:0004129">
    <property type="term" value="F:cytochrome-c oxidase activity"/>
    <property type="evidence" value="ECO:0007669"/>
    <property type="project" value="UniProtKB-EC"/>
</dbReference>
<dbReference type="SUPFAM" id="SSF49503">
    <property type="entry name" value="Cupredoxins"/>
    <property type="match status" value="1"/>
</dbReference>
<dbReference type="InterPro" id="IPR002429">
    <property type="entry name" value="CcO_II-like_C"/>
</dbReference>
<evidence type="ECO:0000256" key="4">
    <source>
        <dbReference type="ARBA" id="ARBA00022617"/>
    </source>
</evidence>
<dbReference type="PANTHER" id="PTHR22888">
    <property type="entry name" value="CYTOCHROME C OXIDASE, SUBUNIT II"/>
    <property type="match status" value="1"/>
</dbReference>
<dbReference type="GO" id="GO:0042773">
    <property type="term" value="P:ATP synthesis coupled electron transport"/>
    <property type="evidence" value="ECO:0007669"/>
    <property type="project" value="TreeGrafter"/>
</dbReference>
<keyword evidence="7 13" id="KW-0408">Iron</keyword>
<keyword evidence="8" id="KW-0186">Copper</keyword>
<dbReference type="GO" id="GO:0020037">
    <property type="term" value="F:heme binding"/>
    <property type="evidence" value="ECO:0007669"/>
    <property type="project" value="InterPro"/>
</dbReference>
<dbReference type="Gene3D" id="2.60.40.420">
    <property type="entry name" value="Cupredoxins - blue copper proteins"/>
    <property type="match status" value="1"/>
</dbReference>
<dbReference type="STRING" id="765420.OSCT_2597"/>
<accession>E1IGZ6</accession>
<dbReference type="PROSITE" id="PS00078">
    <property type="entry name" value="COX2"/>
    <property type="match status" value="1"/>
</dbReference>
<evidence type="ECO:0000256" key="7">
    <source>
        <dbReference type="ARBA" id="ARBA00023004"/>
    </source>
</evidence>
<dbReference type="Gene3D" id="1.10.760.10">
    <property type="entry name" value="Cytochrome c-like domain"/>
    <property type="match status" value="2"/>
</dbReference>
<evidence type="ECO:0000256" key="5">
    <source>
        <dbReference type="ARBA" id="ARBA00022723"/>
    </source>
</evidence>
<evidence type="ECO:0000256" key="14">
    <source>
        <dbReference type="SAM" id="MobiDB-lite"/>
    </source>
</evidence>
<dbReference type="PROSITE" id="PS51007">
    <property type="entry name" value="CYTC"/>
    <property type="match status" value="2"/>
</dbReference>
<evidence type="ECO:0000256" key="3">
    <source>
        <dbReference type="ARBA" id="ARBA00022448"/>
    </source>
</evidence>
<dbReference type="HOGENOM" id="CLU_036876_1_0_0"/>
<feature type="domain" description="Cytochrome oxidase subunit II copper A binding" evidence="15">
    <location>
        <begin position="1"/>
        <end position="107"/>
    </location>
</feature>
<gene>
    <name evidence="17" type="ORF">OSCT_2597</name>
</gene>
<keyword evidence="9" id="KW-0472">Membrane</keyword>
<comment type="similarity">
    <text evidence="2">Belongs to the cytochrome c oxidase subunit 2 family.</text>
</comment>
<dbReference type="CDD" id="cd13915">
    <property type="entry name" value="CuRO_HCO_II_like_2"/>
    <property type="match status" value="1"/>
</dbReference>
<evidence type="ECO:0000256" key="2">
    <source>
        <dbReference type="ARBA" id="ARBA00007866"/>
    </source>
</evidence>
<dbReference type="PANTHER" id="PTHR22888:SF9">
    <property type="entry name" value="CYTOCHROME C OXIDASE SUBUNIT 2"/>
    <property type="match status" value="1"/>
</dbReference>
<dbReference type="AlphaFoldDB" id="E1IGZ6"/>
<evidence type="ECO:0000256" key="6">
    <source>
        <dbReference type="ARBA" id="ARBA00022982"/>
    </source>
</evidence>
<dbReference type="InterPro" id="IPR036909">
    <property type="entry name" value="Cyt_c-like_dom_sf"/>
</dbReference>
<feature type="region of interest" description="Disordered" evidence="14">
    <location>
        <begin position="241"/>
        <end position="271"/>
    </location>
</feature>
<evidence type="ECO:0000256" key="1">
    <source>
        <dbReference type="ARBA" id="ARBA00004370"/>
    </source>
</evidence>
<evidence type="ECO:0000313" key="18">
    <source>
        <dbReference type="Proteomes" id="UP000054010"/>
    </source>
</evidence>
<evidence type="ECO:0000256" key="10">
    <source>
        <dbReference type="ARBA" id="ARBA00024688"/>
    </source>
</evidence>
<dbReference type="PRINTS" id="PR01166">
    <property type="entry name" value="CYCOXIDASEII"/>
</dbReference>
<dbReference type="eggNOG" id="COG2010">
    <property type="taxonomic scope" value="Bacteria"/>
</dbReference>
<keyword evidence="18" id="KW-1185">Reference proteome</keyword>
<dbReference type="GO" id="GO:0016020">
    <property type="term" value="C:membrane"/>
    <property type="evidence" value="ECO:0007669"/>
    <property type="project" value="UniProtKB-SubCell"/>
</dbReference>
<evidence type="ECO:0000313" key="17">
    <source>
        <dbReference type="EMBL" id="EFO79471.1"/>
    </source>
</evidence>
<comment type="function">
    <text evidence="10">Subunits I and II form the functional core of the enzyme complex. Electrons originating in cytochrome c are transferred via heme a and Cu(A) to the binuclear center formed by heme a3 and Cu(B).</text>
</comment>
<feature type="domain" description="Cytochrome c" evidence="16">
    <location>
        <begin position="141"/>
        <end position="235"/>
    </location>
</feature>
<evidence type="ECO:0000256" key="8">
    <source>
        <dbReference type="ARBA" id="ARBA00023008"/>
    </source>
</evidence>
<dbReference type="InterPro" id="IPR009056">
    <property type="entry name" value="Cyt_c-like_dom"/>
</dbReference>
<keyword evidence="6" id="KW-0249">Electron transport</keyword>
<dbReference type="Pfam" id="PF00116">
    <property type="entry name" value="COX2"/>
    <property type="match status" value="1"/>
</dbReference>
<organism evidence="17 18">
    <name type="scientific">Oscillochloris trichoides DG-6</name>
    <dbReference type="NCBI Taxonomy" id="765420"/>
    <lineage>
        <taxon>Bacteria</taxon>
        <taxon>Bacillati</taxon>
        <taxon>Chloroflexota</taxon>
        <taxon>Chloroflexia</taxon>
        <taxon>Chloroflexales</taxon>
        <taxon>Chloroflexineae</taxon>
        <taxon>Oscillochloridaceae</taxon>
        <taxon>Oscillochloris</taxon>
    </lineage>
</organism>
<dbReference type="InterPro" id="IPR008972">
    <property type="entry name" value="Cupredoxin"/>
</dbReference>
<sequence>MYVIGKQWMWHVQHANGKRENNELHVPIGQPVRLIMTSQDVIHSFYIPAFRIKQDVLPGRYTSLWFEATKPGEYHLFCAEYCGTEHSLMIGTVIVMSLNEYQAWLTTPGDVIMPDGSIQAGQVLLNPNTSGPQLGPSLSDPMAVAGEQLFTSLGCAGCHVEAGGGTGPSLRNVFGYTQTLADGSTVLADENYIRTSILTSMKQIVQGYQPVMPVYEGQISDDQLNQLLAYIVSISNRGGNAPASVPVAEPQPSPAPTSVPAPPSAGGPFDADLATKGEQLFNNLGCVACHQDSGLGLGPRLRGLYNRQVALADGSSITADAAYLQESILNSAAKVVKDYNPIMPVYQGQLKDDEVRQLVEYIKSLTE</sequence>
<keyword evidence="5 13" id="KW-0479">Metal-binding</keyword>
<dbReference type="Pfam" id="PF00034">
    <property type="entry name" value="Cytochrom_C"/>
    <property type="match status" value="2"/>
</dbReference>
<evidence type="ECO:0000259" key="15">
    <source>
        <dbReference type="PROSITE" id="PS50857"/>
    </source>
</evidence>
<dbReference type="GO" id="GO:0005507">
    <property type="term" value="F:copper ion binding"/>
    <property type="evidence" value="ECO:0007669"/>
    <property type="project" value="InterPro"/>
</dbReference>
<protein>
    <recommendedName>
        <fullName evidence="11">Cytochrome aa3 subunit 2</fullName>
    </recommendedName>
</protein>
<evidence type="ECO:0000256" key="13">
    <source>
        <dbReference type="PROSITE-ProRule" id="PRU00433"/>
    </source>
</evidence>
<evidence type="ECO:0000256" key="11">
    <source>
        <dbReference type="ARBA" id="ARBA00031399"/>
    </source>
</evidence>
<evidence type="ECO:0000256" key="9">
    <source>
        <dbReference type="ARBA" id="ARBA00023136"/>
    </source>
</evidence>
<comment type="caution">
    <text evidence="17">The sequence shown here is derived from an EMBL/GenBank/DDBJ whole genome shotgun (WGS) entry which is preliminary data.</text>
</comment>
<comment type="subcellular location">
    <subcellularLocation>
        <location evidence="1">Membrane</location>
    </subcellularLocation>
</comment>
<evidence type="ECO:0000259" key="16">
    <source>
        <dbReference type="PROSITE" id="PS51007"/>
    </source>
</evidence>
<feature type="domain" description="Cytochrome c" evidence="16">
    <location>
        <begin position="272"/>
        <end position="366"/>
    </location>
</feature>
<keyword evidence="4 13" id="KW-0349">Heme</keyword>
<dbReference type="Proteomes" id="UP000054010">
    <property type="component" value="Unassembled WGS sequence"/>
</dbReference>
<feature type="compositionally biased region" description="Pro residues" evidence="14">
    <location>
        <begin position="249"/>
        <end position="265"/>
    </location>
</feature>
<proteinExistence type="inferred from homology"/>
<reference evidence="17 18" key="1">
    <citation type="journal article" date="2011" name="J. Bacteriol.">
        <title>Draft genome sequence of the anoxygenic filamentous phototrophic bacterium Oscillochloris trichoides subsp. DG-6.</title>
        <authorList>
            <person name="Kuznetsov B.B."/>
            <person name="Ivanovsky R.N."/>
            <person name="Keppen O.I."/>
            <person name="Sukhacheva M.V."/>
            <person name="Bumazhkin B.K."/>
            <person name="Patutina E.O."/>
            <person name="Beletsky A.V."/>
            <person name="Mardanov A.V."/>
            <person name="Baslerov R.V."/>
            <person name="Panteleeva A.N."/>
            <person name="Kolganova T.V."/>
            <person name="Ravin N.V."/>
            <person name="Skryabin K.G."/>
        </authorList>
    </citation>
    <scope>NUCLEOTIDE SEQUENCE [LARGE SCALE GENOMIC DNA]</scope>
    <source>
        <strain evidence="17 18">DG-6</strain>
    </source>
</reference>
<evidence type="ECO:0000256" key="12">
    <source>
        <dbReference type="ARBA" id="ARBA00047816"/>
    </source>
</evidence>
<dbReference type="PROSITE" id="PS50857">
    <property type="entry name" value="COX2_CUA"/>
    <property type="match status" value="1"/>
</dbReference>
<comment type="catalytic activity">
    <reaction evidence="12">
        <text>4 Fe(II)-[cytochrome c] + O2 + 8 H(+)(in) = 4 Fe(III)-[cytochrome c] + 2 H2O + 4 H(+)(out)</text>
        <dbReference type="Rhea" id="RHEA:11436"/>
        <dbReference type="Rhea" id="RHEA-COMP:10350"/>
        <dbReference type="Rhea" id="RHEA-COMP:14399"/>
        <dbReference type="ChEBI" id="CHEBI:15377"/>
        <dbReference type="ChEBI" id="CHEBI:15378"/>
        <dbReference type="ChEBI" id="CHEBI:15379"/>
        <dbReference type="ChEBI" id="CHEBI:29033"/>
        <dbReference type="ChEBI" id="CHEBI:29034"/>
        <dbReference type="EC" id="7.1.1.9"/>
    </reaction>
</comment>